<feature type="domain" description="NADP-dependent oxidoreductase" evidence="1">
    <location>
        <begin position="21"/>
        <end position="305"/>
    </location>
</feature>
<dbReference type="Pfam" id="PF00248">
    <property type="entry name" value="Aldo_ket_red"/>
    <property type="match status" value="1"/>
</dbReference>
<gene>
    <name evidence="2" type="ORF">BC938DRAFT_472199</name>
</gene>
<proteinExistence type="predicted"/>
<keyword evidence="3" id="KW-1185">Reference proteome</keyword>
<comment type="caution">
    <text evidence="2">The sequence shown here is derived from an EMBL/GenBank/DDBJ whole genome shotgun (WGS) entry which is preliminary data.</text>
</comment>
<reference evidence="2 3" key="1">
    <citation type="journal article" date="2018" name="New Phytol.">
        <title>Phylogenomics of Endogonaceae and evolution of mycorrhizas within Mucoromycota.</title>
        <authorList>
            <person name="Chang Y."/>
            <person name="Desiro A."/>
            <person name="Na H."/>
            <person name="Sandor L."/>
            <person name="Lipzen A."/>
            <person name="Clum A."/>
            <person name="Barry K."/>
            <person name="Grigoriev I.V."/>
            <person name="Martin F.M."/>
            <person name="Stajich J.E."/>
            <person name="Smith M.E."/>
            <person name="Bonito G."/>
            <person name="Spatafora J.W."/>
        </authorList>
    </citation>
    <scope>NUCLEOTIDE SEQUENCE [LARGE SCALE GENOMIC DNA]</scope>
    <source>
        <strain evidence="2 3">AD002</strain>
    </source>
</reference>
<dbReference type="EMBL" id="RBNJ01013014">
    <property type="protein sequence ID" value="RUS25421.1"/>
    <property type="molecule type" value="Genomic_DNA"/>
</dbReference>
<dbReference type="GO" id="GO:0005829">
    <property type="term" value="C:cytosol"/>
    <property type="evidence" value="ECO:0007669"/>
    <property type="project" value="TreeGrafter"/>
</dbReference>
<organism evidence="2 3">
    <name type="scientific">Jimgerdemannia flammicorona</name>
    <dbReference type="NCBI Taxonomy" id="994334"/>
    <lineage>
        <taxon>Eukaryota</taxon>
        <taxon>Fungi</taxon>
        <taxon>Fungi incertae sedis</taxon>
        <taxon>Mucoromycota</taxon>
        <taxon>Mucoromycotina</taxon>
        <taxon>Endogonomycetes</taxon>
        <taxon>Endogonales</taxon>
        <taxon>Endogonaceae</taxon>
        <taxon>Jimgerdemannia</taxon>
    </lineage>
</organism>
<evidence type="ECO:0000259" key="1">
    <source>
        <dbReference type="Pfam" id="PF00248"/>
    </source>
</evidence>
<sequence>MAPSTIVPQIPLRKDGPLVSRIIYGTWHLTGVGNDTSLATAENVLERIRACLECGITTFDLSDLYGFYEFERLFGDALKLEPGIRRRIQIITKTDIVKPCAVKPNVYIKHYNTDEDYILSQVNKSLENLGTDYIDILLLHRQDMLMDADEVARAFTQLYAENKVRHFGGSNFTLEHFKLLQSRLEFPLVTNQFEISIFEMSALTDDRLDFFQRKRIAPMAYSPLGSGRLFKKDTSDPQTLRLQHTLASIASRLGRDVTIDQVCYAWLLRHPARICPVIGTTSVERIRKAAASVNITLDRQQWTEIWVASAGTMVP</sequence>
<evidence type="ECO:0000313" key="3">
    <source>
        <dbReference type="Proteomes" id="UP000274822"/>
    </source>
</evidence>
<dbReference type="SUPFAM" id="SSF51430">
    <property type="entry name" value="NAD(P)-linked oxidoreductase"/>
    <property type="match status" value="1"/>
</dbReference>
<evidence type="ECO:0000313" key="2">
    <source>
        <dbReference type="EMBL" id="RUS25421.1"/>
    </source>
</evidence>
<accession>A0A433Q6P3</accession>
<dbReference type="PANTHER" id="PTHR43364:SF1">
    <property type="entry name" value="OXIDOREDUCTASE YDHF"/>
    <property type="match status" value="1"/>
</dbReference>
<dbReference type="PANTHER" id="PTHR43364">
    <property type="entry name" value="NADH-SPECIFIC METHYLGLYOXAL REDUCTASE-RELATED"/>
    <property type="match status" value="1"/>
</dbReference>
<name>A0A433Q6P3_9FUNG</name>
<dbReference type="InterPro" id="IPR050523">
    <property type="entry name" value="AKR_Detox_Biosynth"/>
</dbReference>
<dbReference type="Gene3D" id="3.20.20.100">
    <property type="entry name" value="NADP-dependent oxidoreductase domain"/>
    <property type="match status" value="1"/>
</dbReference>
<dbReference type="InterPro" id="IPR036812">
    <property type="entry name" value="NAD(P)_OxRdtase_dom_sf"/>
</dbReference>
<dbReference type="InterPro" id="IPR023210">
    <property type="entry name" value="NADP_OxRdtase_dom"/>
</dbReference>
<dbReference type="CDD" id="cd19092">
    <property type="entry name" value="AKR_BsYcsN_EcYdhF-like"/>
    <property type="match status" value="1"/>
</dbReference>
<dbReference type="AlphaFoldDB" id="A0A433Q6P3"/>
<protein>
    <submittedName>
        <fullName evidence="2">Oxidoreductase</fullName>
    </submittedName>
</protein>
<dbReference type="Proteomes" id="UP000274822">
    <property type="component" value="Unassembled WGS sequence"/>
</dbReference>